<feature type="region of interest" description="Disordered" evidence="2">
    <location>
        <begin position="515"/>
        <end position="627"/>
    </location>
</feature>
<sequence>MARKSFRVAKGGGGDWIAELIHSIATEKELEALGVSAEEAARAVSRNFVPLMKKHLAFAISYSKAAFEAALVDEITQGEGPISCLELLEKVKDASQRIKDLMGTVTTQSEKMHELEENLAHAQEFLDKVENIKEDALSTADKCRQFAKREEGRFPSSSMEFVERLRSEIRDELTLELAEQVTASAAAPCSTAANVDQEVQTDPVCIEPVIDESETIPVKLPAEELPSYEAKEQINSSQGLAPSDRELLTSCLEEMRILNNYFAEHASGASGFERTRVGQRHCRNPIPGSRSGFSKPTQWNATPSFVAVLLAALTSCFGGSAKGSSAPHTEHYESRSWQTFASRLAGPARESLCQRSSCVGTTDRPLGSSQGSACEHVALKTFRLSPISRSSNGQAEFISSYGIRQSANPSGPCTSRRVVCTDERLLASGPSPKSQHRQWQHDTAEYSGLSTRQSSHFAPADVAGADPEKPMQQAFVHSYQASASPKGRSLSPVSQELHSAPSVLLEEASFASQLQKPALSAPAEGELAPEAPTENTYSKGCSTEEAKETLLNSSADACHHPESPAAPSTISEVSSAGQERITLYDTPDTAAADSVTPSKQEAPRAVRGQAVRTAPAGQEESNRIGQTGLCNVDGGASSLTPTQAVFSELAVAEGWGKESIGENEWQKLQFSGGQNREIKMETNANWQQQHPQAQQPQGCVPQEIIFGRNGPPIWPLVTGGAAWCKKHETKTIPLAPLKRQNREEGAECGPSIIAEAHAAVAMQPGKCLHPFRCTGIHYVRVRLAYCSAALFRHPFVGQAASQQGETSRPKPFFPEGVTGVYIPLKGSKLGKANYKELKKEEKQTYAGACKTLNELRIRNKVLESQVLGLSVALSQAHERLNELTHVCDKLAGGFSAQK</sequence>
<dbReference type="OrthoDB" id="347546at2759"/>
<keyword evidence="3" id="KW-1185">Reference proteome</keyword>
<name>A0A6P6RRQ3_9EIME</name>
<feature type="coiled-coil region" evidence="1">
    <location>
        <begin position="98"/>
        <end position="132"/>
    </location>
</feature>
<feature type="compositionally biased region" description="Polar residues" evidence="2">
    <location>
        <begin position="566"/>
        <end position="577"/>
    </location>
</feature>
<protein>
    <submittedName>
        <fullName evidence="4">Uncharacterized protein LOC34619954</fullName>
    </submittedName>
</protein>
<reference evidence="4" key="1">
    <citation type="submission" date="2025-08" db="UniProtKB">
        <authorList>
            <consortium name="RefSeq"/>
        </authorList>
    </citation>
    <scope>IDENTIFICATION</scope>
</reference>
<evidence type="ECO:0000313" key="4">
    <source>
        <dbReference type="RefSeq" id="XP_026190217.1"/>
    </source>
</evidence>
<proteinExistence type="predicted"/>
<gene>
    <name evidence="4" type="primary">LOC34619954</name>
</gene>
<evidence type="ECO:0000313" key="3">
    <source>
        <dbReference type="Proteomes" id="UP000515125"/>
    </source>
</evidence>
<dbReference type="AlphaFoldDB" id="A0A6P6RRQ3"/>
<organism evidence="3 4">
    <name type="scientific">Cyclospora cayetanensis</name>
    <dbReference type="NCBI Taxonomy" id="88456"/>
    <lineage>
        <taxon>Eukaryota</taxon>
        <taxon>Sar</taxon>
        <taxon>Alveolata</taxon>
        <taxon>Apicomplexa</taxon>
        <taxon>Conoidasida</taxon>
        <taxon>Coccidia</taxon>
        <taxon>Eucoccidiorida</taxon>
        <taxon>Eimeriorina</taxon>
        <taxon>Eimeriidae</taxon>
        <taxon>Cyclospora</taxon>
    </lineage>
</organism>
<dbReference type="GeneID" id="34619954"/>
<keyword evidence="1" id="KW-0175">Coiled coil</keyword>
<evidence type="ECO:0000256" key="2">
    <source>
        <dbReference type="SAM" id="MobiDB-lite"/>
    </source>
</evidence>
<dbReference type="Proteomes" id="UP000515125">
    <property type="component" value="Unplaced"/>
</dbReference>
<feature type="compositionally biased region" description="Low complexity" evidence="2">
    <location>
        <begin position="517"/>
        <end position="534"/>
    </location>
</feature>
<accession>A0A6P6RRQ3</accession>
<dbReference type="RefSeq" id="XP_026190217.1">
    <property type="nucleotide sequence ID" value="XM_026334432.1"/>
</dbReference>
<evidence type="ECO:0000256" key="1">
    <source>
        <dbReference type="SAM" id="Coils"/>
    </source>
</evidence>
<feature type="region of interest" description="Disordered" evidence="2">
    <location>
        <begin position="426"/>
        <end position="466"/>
    </location>
</feature>